<dbReference type="PANTHER" id="PTHR43252:SF6">
    <property type="entry name" value="NEGATIVE TRANSCRIPTION REGULATOR PADR"/>
    <property type="match status" value="1"/>
</dbReference>
<comment type="caution">
    <text evidence="3">The sequence shown here is derived from an EMBL/GenBank/DDBJ whole genome shotgun (WGS) entry which is preliminary data.</text>
</comment>
<dbReference type="RefSeq" id="WP_158035702.1">
    <property type="nucleotide sequence ID" value="NZ_BAAAZV010000003.1"/>
</dbReference>
<dbReference type="InterPro" id="IPR005149">
    <property type="entry name" value="Tscrpt_reg_PadR_N"/>
</dbReference>
<dbReference type="SUPFAM" id="SSF46785">
    <property type="entry name" value="Winged helix' DNA-binding domain"/>
    <property type="match status" value="1"/>
</dbReference>
<evidence type="ECO:0000313" key="3">
    <source>
        <dbReference type="EMBL" id="KAB1632780.1"/>
    </source>
</evidence>
<feature type="domain" description="Transcription regulator PadR N-terminal" evidence="2">
    <location>
        <begin position="7"/>
        <end position="76"/>
    </location>
</feature>
<dbReference type="InterPro" id="IPR036390">
    <property type="entry name" value="WH_DNA-bd_sf"/>
</dbReference>
<proteinExistence type="predicted"/>
<dbReference type="InterPro" id="IPR036388">
    <property type="entry name" value="WH-like_DNA-bd_sf"/>
</dbReference>
<dbReference type="AlphaFoldDB" id="A0A7C8BNJ2"/>
<gene>
    <name evidence="3" type="ORF">F8O02_02600</name>
</gene>
<evidence type="ECO:0000259" key="2">
    <source>
        <dbReference type="Pfam" id="PF03551"/>
    </source>
</evidence>
<dbReference type="OrthoDB" id="3186544at2"/>
<keyword evidence="4" id="KW-1185">Reference proteome</keyword>
<name>A0A7C8BNJ2_9MICO</name>
<dbReference type="Proteomes" id="UP000481339">
    <property type="component" value="Unassembled WGS sequence"/>
</dbReference>
<feature type="region of interest" description="Disordered" evidence="1">
    <location>
        <begin position="162"/>
        <end position="194"/>
    </location>
</feature>
<accession>A0A7C8BNJ2</accession>
<dbReference type="EMBL" id="WBKA01000002">
    <property type="protein sequence ID" value="KAB1632780.1"/>
    <property type="molecule type" value="Genomic_DNA"/>
</dbReference>
<dbReference type="PANTHER" id="PTHR43252">
    <property type="entry name" value="TRANSCRIPTIONAL REGULATOR YQJI"/>
    <property type="match status" value="1"/>
</dbReference>
<evidence type="ECO:0000256" key="1">
    <source>
        <dbReference type="SAM" id="MobiDB-lite"/>
    </source>
</evidence>
<evidence type="ECO:0000313" key="4">
    <source>
        <dbReference type="Proteomes" id="UP000481339"/>
    </source>
</evidence>
<sequence length="194" mass="21577">MVVRYGILGILAESPCYGTQLRQELLRRTAGLLDVNSGQIYSTLDRLARDGLVHKLDTPEHGRVLYEPTEQGLAVFRHWLETVDEGAATIDTIRKVSLALSLPSVDGQAVAQRNLDACLQRSTAPMDGLPEPLTSMVWLGYHSVLNAETNWLRQVIQQASRTPTAFPVDQERPRRGRPPKRVSRQTVPDAGEAR</sequence>
<reference evidence="3 4" key="1">
    <citation type="submission" date="2019-09" db="EMBL/GenBank/DDBJ databases">
        <title>Phylogeny of genus Pseudoclavibacter and closely related genus.</title>
        <authorList>
            <person name="Li Y."/>
        </authorList>
    </citation>
    <scope>NUCLEOTIDE SEQUENCE [LARGE SCALE GENOMIC DNA]</scope>
    <source>
        <strain evidence="3 4">JCM 16921</strain>
    </source>
</reference>
<organism evidence="3 4">
    <name type="scientific">Pseudoclavibacter caeni</name>
    <dbReference type="NCBI Taxonomy" id="908846"/>
    <lineage>
        <taxon>Bacteria</taxon>
        <taxon>Bacillati</taxon>
        <taxon>Actinomycetota</taxon>
        <taxon>Actinomycetes</taxon>
        <taxon>Micrococcales</taxon>
        <taxon>Microbacteriaceae</taxon>
        <taxon>Pseudoclavibacter</taxon>
    </lineage>
</organism>
<dbReference type="Gene3D" id="1.10.10.10">
    <property type="entry name" value="Winged helix-like DNA-binding domain superfamily/Winged helix DNA-binding domain"/>
    <property type="match status" value="1"/>
</dbReference>
<protein>
    <submittedName>
        <fullName evidence="3">PadR family transcriptional regulator</fullName>
    </submittedName>
</protein>
<feature type="compositionally biased region" description="Basic residues" evidence="1">
    <location>
        <begin position="174"/>
        <end position="183"/>
    </location>
</feature>
<dbReference type="Pfam" id="PF03551">
    <property type="entry name" value="PadR"/>
    <property type="match status" value="1"/>
</dbReference>